<dbReference type="GO" id="GO:0009245">
    <property type="term" value="P:lipid A biosynthetic process"/>
    <property type="evidence" value="ECO:0007669"/>
    <property type="project" value="UniProtKB-UniRule"/>
</dbReference>
<dbReference type="SUPFAM" id="SSF53756">
    <property type="entry name" value="UDP-Glycosyltransferase/glycogen phosphorylase"/>
    <property type="match status" value="1"/>
</dbReference>
<comment type="function">
    <text evidence="1">Condensation of UDP-2,3-diacylglucosamine and 2,3-diacylglucosamine-1-phosphate to form lipid A disaccharide, a precursor of lipid A, a phosphorylated glycolipid that anchors the lipopolysaccharide to the outer membrane of the cell.</text>
</comment>
<organism evidence="12 13">
    <name type="scientific">SAR86 cluster bacterium BACL1 MAG-120820-bin45</name>
    <dbReference type="NCBI Taxonomy" id="1655612"/>
    <lineage>
        <taxon>Bacteria</taxon>
        <taxon>Pseudomonadati</taxon>
        <taxon>Pseudomonadota</taxon>
        <taxon>Gammaproteobacteria</taxon>
        <taxon>SAR86 cluster</taxon>
    </lineage>
</organism>
<dbReference type="PANTHER" id="PTHR30372">
    <property type="entry name" value="LIPID-A-DISACCHARIDE SYNTHASE"/>
    <property type="match status" value="1"/>
</dbReference>
<dbReference type="Pfam" id="PF02684">
    <property type="entry name" value="LpxB"/>
    <property type="match status" value="1"/>
</dbReference>
<evidence type="ECO:0000256" key="2">
    <source>
        <dbReference type="ARBA" id="ARBA00007868"/>
    </source>
</evidence>
<dbReference type="InterPro" id="IPR003835">
    <property type="entry name" value="Glyco_trans_19"/>
</dbReference>
<keyword evidence="5" id="KW-0444">Lipid biosynthesis</keyword>
<evidence type="ECO:0000256" key="3">
    <source>
        <dbReference type="ARBA" id="ARBA00012687"/>
    </source>
</evidence>
<sequence length="374" mass="41857">MSRKKIKVGIIAAEHSGDRLGANLITSMKDLYEVELFGLGGPEVAKLGISSPHNINYQDLQVMGLIDPLLNLRKLLIIRKKLFKLFLQKEIDIFIGVDSPDFNMFFHKKLKKIQVKTIQVVSPSVWGWRENRIHAIGSHIDLTMCLFRFEHEYYLEKNINSFFLGHPFSSLQPSSLAHVLDQYNLDSSKNFISMMPGSRKSEILQMMPTFADAAQKIHDANPNTFFLIPAANDELAALIQSMLDVSGLDYKLASSSAARDFLSISKVSIVTSGTASLEAAALGSLPIICYKTTVLNYAILSRMIKTPFIGLPNLLLQKHLFPELVQHELTADAIYAHYHQLSSDSLEYQPHLECMKRGMEGEGFSEAARLLGSL</sequence>
<dbReference type="Proteomes" id="UP000051027">
    <property type="component" value="Unassembled WGS sequence"/>
</dbReference>
<dbReference type="AlphaFoldDB" id="A0A0R2U8Y2"/>
<gene>
    <name evidence="12" type="ORF">ABS10_05355</name>
</gene>
<evidence type="ECO:0000256" key="9">
    <source>
        <dbReference type="ARBA" id="ARBA00023098"/>
    </source>
</evidence>
<dbReference type="NCBIfam" id="TIGR00215">
    <property type="entry name" value="lpxB"/>
    <property type="match status" value="1"/>
</dbReference>
<keyword evidence="6" id="KW-0441">Lipid A biosynthesis</keyword>
<reference evidence="12 13" key="1">
    <citation type="submission" date="2015-10" db="EMBL/GenBank/DDBJ databases">
        <title>Metagenome-Assembled Genomes uncover a global brackish microbiome.</title>
        <authorList>
            <person name="Hugerth L.W."/>
            <person name="Larsson J."/>
            <person name="Alneberg J."/>
            <person name="Lindh M.V."/>
            <person name="Legrand C."/>
            <person name="Pinhassi J."/>
            <person name="Andersson A.F."/>
        </authorList>
    </citation>
    <scope>NUCLEOTIDE SEQUENCE [LARGE SCALE GENOMIC DNA]</scope>
    <source>
        <strain evidence="12">BACL1 MAG-120820-bin45</strain>
    </source>
</reference>
<dbReference type="GO" id="GO:0016020">
    <property type="term" value="C:membrane"/>
    <property type="evidence" value="ECO:0007669"/>
    <property type="project" value="GOC"/>
</dbReference>
<accession>A0A0R2U8Y2</accession>
<evidence type="ECO:0000256" key="5">
    <source>
        <dbReference type="ARBA" id="ARBA00022516"/>
    </source>
</evidence>
<evidence type="ECO:0000256" key="7">
    <source>
        <dbReference type="ARBA" id="ARBA00022676"/>
    </source>
</evidence>
<evidence type="ECO:0000256" key="10">
    <source>
        <dbReference type="ARBA" id="ARBA00048975"/>
    </source>
</evidence>
<keyword evidence="8" id="KW-0808">Transferase</keyword>
<proteinExistence type="inferred from homology"/>
<evidence type="ECO:0000256" key="6">
    <source>
        <dbReference type="ARBA" id="ARBA00022556"/>
    </source>
</evidence>
<evidence type="ECO:0000256" key="4">
    <source>
        <dbReference type="ARBA" id="ARBA00020902"/>
    </source>
</evidence>
<keyword evidence="9" id="KW-0443">Lipid metabolism</keyword>
<name>A0A0R2U8Y2_9GAMM</name>
<comment type="caution">
    <text evidence="12">The sequence shown here is derived from an EMBL/GenBank/DDBJ whole genome shotgun (WGS) entry which is preliminary data.</text>
</comment>
<dbReference type="PANTHER" id="PTHR30372:SF4">
    <property type="entry name" value="LIPID-A-DISACCHARIDE SYNTHASE, MITOCHONDRIAL-RELATED"/>
    <property type="match status" value="1"/>
</dbReference>
<comment type="similarity">
    <text evidence="2">Belongs to the LpxB family.</text>
</comment>
<evidence type="ECO:0000256" key="8">
    <source>
        <dbReference type="ARBA" id="ARBA00022679"/>
    </source>
</evidence>
<dbReference type="EC" id="2.4.1.182" evidence="3 11"/>
<dbReference type="STRING" id="1655612.ABS10_05355"/>
<dbReference type="EMBL" id="LICS01000010">
    <property type="protein sequence ID" value="KRO95983.1"/>
    <property type="molecule type" value="Genomic_DNA"/>
</dbReference>
<evidence type="ECO:0000313" key="12">
    <source>
        <dbReference type="EMBL" id="KRO95983.1"/>
    </source>
</evidence>
<keyword evidence="7" id="KW-0328">Glycosyltransferase</keyword>
<evidence type="ECO:0000256" key="1">
    <source>
        <dbReference type="ARBA" id="ARBA00002056"/>
    </source>
</evidence>
<comment type="catalytic activity">
    <reaction evidence="10">
        <text>a lipid X + a UDP-2-N,3-O-bis[(3R)-3-hydroxyacyl]-alpha-D-glucosamine = a lipid A disaccharide + UDP + H(+)</text>
        <dbReference type="Rhea" id="RHEA:67828"/>
        <dbReference type="ChEBI" id="CHEBI:15378"/>
        <dbReference type="ChEBI" id="CHEBI:58223"/>
        <dbReference type="ChEBI" id="CHEBI:137748"/>
        <dbReference type="ChEBI" id="CHEBI:176338"/>
        <dbReference type="ChEBI" id="CHEBI:176343"/>
        <dbReference type="EC" id="2.4.1.182"/>
    </reaction>
</comment>
<dbReference type="GO" id="GO:0005543">
    <property type="term" value="F:phospholipid binding"/>
    <property type="evidence" value="ECO:0007669"/>
    <property type="project" value="TreeGrafter"/>
</dbReference>
<dbReference type="GO" id="GO:0008915">
    <property type="term" value="F:lipid-A-disaccharide synthase activity"/>
    <property type="evidence" value="ECO:0007669"/>
    <property type="project" value="UniProtKB-UniRule"/>
</dbReference>
<evidence type="ECO:0000313" key="13">
    <source>
        <dbReference type="Proteomes" id="UP000051027"/>
    </source>
</evidence>
<evidence type="ECO:0000256" key="11">
    <source>
        <dbReference type="NCBIfam" id="TIGR00215"/>
    </source>
</evidence>
<protein>
    <recommendedName>
        <fullName evidence="4 11">Lipid-A-disaccharide synthase</fullName>
        <ecNumber evidence="3 11">2.4.1.182</ecNumber>
    </recommendedName>
</protein>